<dbReference type="GO" id="GO:0030091">
    <property type="term" value="P:protein repair"/>
    <property type="evidence" value="ECO:0007669"/>
    <property type="project" value="InterPro"/>
</dbReference>
<evidence type="ECO:0000313" key="6">
    <source>
        <dbReference type="Proteomes" id="UP001165082"/>
    </source>
</evidence>
<dbReference type="InterPro" id="IPR002579">
    <property type="entry name" value="Met_Sox_Rdtase_MsrB_dom"/>
</dbReference>
<evidence type="ECO:0000256" key="1">
    <source>
        <dbReference type="ARBA" id="ARBA00007174"/>
    </source>
</evidence>
<proteinExistence type="inferred from homology"/>
<keyword evidence="6" id="KW-1185">Reference proteome</keyword>
<dbReference type="Proteomes" id="UP001165082">
    <property type="component" value="Unassembled WGS sequence"/>
</dbReference>
<dbReference type="GO" id="GO:0005737">
    <property type="term" value="C:cytoplasm"/>
    <property type="evidence" value="ECO:0007669"/>
    <property type="project" value="TreeGrafter"/>
</dbReference>
<feature type="region of interest" description="Disordered" evidence="3">
    <location>
        <begin position="153"/>
        <end position="183"/>
    </location>
</feature>
<dbReference type="PANTHER" id="PTHR10173:SF57">
    <property type="entry name" value="PEPTIDE-METHIONINE (R)-S-OXIDE REDUCTASE"/>
    <property type="match status" value="1"/>
</dbReference>
<dbReference type="Gene3D" id="2.170.150.20">
    <property type="entry name" value="Peptide methionine sulfoxide reductase"/>
    <property type="match status" value="1"/>
</dbReference>
<dbReference type="EMBL" id="BRXZ01007960">
    <property type="protein sequence ID" value="GMI36970.1"/>
    <property type="molecule type" value="Genomic_DNA"/>
</dbReference>
<dbReference type="GO" id="GO:0006979">
    <property type="term" value="P:response to oxidative stress"/>
    <property type="evidence" value="ECO:0007669"/>
    <property type="project" value="InterPro"/>
</dbReference>
<dbReference type="InterPro" id="IPR028427">
    <property type="entry name" value="Met_Sox_Rdtase_MsrB"/>
</dbReference>
<comment type="caution">
    <text evidence="5">The sequence shown here is derived from an EMBL/GenBank/DDBJ whole genome shotgun (WGS) entry which is preliminary data.</text>
</comment>
<dbReference type="SUPFAM" id="SSF51316">
    <property type="entry name" value="Mss4-like"/>
    <property type="match status" value="1"/>
</dbReference>
<accession>A0A9W7L6V3</accession>
<feature type="domain" description="MsrB" evidence="4">
    <location>
        <begin position="21"/>
        <end position="151"/>
    </location>
</feature>
<dbReference type="Pfam" id="PF01641">
    <property type="entry name" value="SelR"/>
    <property type="match status" value="1"/>
</dbReference>
<evidence type="ECO:0000259" key="4">
    <source>
        <dbReference type="PROSITE" id="PS51790"/>
    </source>
</evidence>
<name>A0A9W7L6V3_9STRA</name>
<dbReference type="PANTHER" id="PTHR10173">
    <property type="entry name" value="METHIONINE SULFOXIDE REDUCTASE"/>
    <property type="match status" value="1"/>
</dbReference>
<evidence type="ECO:0000256" key="3">
    <source>
        <dbReference type="SAM" id="MobiDB-lite"/>
    </source>
</evidence>
<dbReference type="AlphaFoldDB" id="A0A9W7L6V3"/>
<dbReference type="GO" id="GO:0033743">
    <property type="term" value="F:peptide-methionine (R)-S-oxide reductase activity"/>
    <property type="evidence" value="ECO:0007669"/>
    <property type="project" value="InterPro"/>
</dbReference>
<organism evidence="5 6">
    <name type="scientific">Triparma retinervis</name>
    <dbReference type="NCBI Taxonomy" id="2557542"/>
    <lineage>
        <taxon>Eukaryota</taxon>
        <taxon>Sar</taxon>
        <taxon>Stramenopiles</taxon>
        <taxon>Ochrophyta</taxon>
        <taxon>Bolidophyceae</taxon>
        <taxon>Parmales</taxon>
        <taxon>Triparmaceae</taxon>
        <taxon>Triparma</taxon>
    </lineage>
</organism>
<reference evidence="5" key="1">
    <citation type="submission" date="2022-07" db="EMBL/GenBank/DDBJ databases">
        <title>Genome analysis of Parmales, a sister group of diatoms, reveals the evolutionary specialization of diatoms from phago-mixotrophs to photoautotrophs.</title>
        <authorList>
            <person name="Ban H."/>
            <person name="Sato S."/>
            <person name="Yoshikawa S."/>
            <person name="Kazumasa Y."/>
            <person name="Nakamura Y."/>
            <person name="Ichinomiya M."/>
            <person name="Saitoh K."/>
            <person name="Sato N."/>
            <person name="Blanc-Mathieu R."/>
            <person name="Endo H."/>
            <person name="Kuwata A."/>
            <person name="Ogata H."/>
        </authorList>
    </citation>
    <scope>NUCLEOTIDE SEQUENCE</scope>
</reference>
<dbReference type="PROSITE" id="PS51790">
    <property type="entry name" value="MSRB"/>
    <property type="match status" value="1"/>
</dbReference>
<dbReference type="InterPro" id="IPR011057">
    <property type="entry name" value="Mss4-like_sf"/>
</dbReference>
<sequence>MCGVGGYIRHNKQTYPVEKTDREWQYILSGQQYNILRKGGTEPPFSSPLNYESRPGIFICAGCRSPLFASSSKFDSRTGWPSFASPLPSVSVSTSSNPLALLLTGLELNCSTCGGHLGDVFGDGALFPGTMAAKTKRRHCVDGYSMIFVPDDGGDEIRGDGPGGGRGVPKWMEGPKITPRERS</sequence>
<comment type="similarity">
    <text evidence="1">Belongs to the MsrB Met sulfoxide reductase family.</text>
</comment>
<dbReference type="OrthoDB" id="44061at2759"/>
<protein>
    <recommendedName>
        <fullName evidence="4">MsrB domain-containing protein</fullName>
    </recommendedName>
</protein>
<evidence type="ECO:0000256" key="2">
    <source>
        <dbReference type="ARBA" id="ARBA00023002"/>
    </source>
</evidence>
<evidence type="ECO:0000313" key="5">
    <source>
        <dbReference type="EMBL" id="GMI36970.1"/>
    </source>
</evidence>
<keyword evidence="2" id="KW-0560">Oxidoreductase</keyword>
<gene>
    <name evidence="5" type="ORF">TrRE_jg7149</name>
</gene>